<reference evidence="3 4" key="1">
    <citation type="journal article" date="2019" name="Sci. Rep.">
        <title>A high-quality genome of Eragrostis curvula grass provides insights into Poaceae evolution and supports new strategies to enhance forage quality.</title>
        <authorList>
            <person name="Carballo J."/>
            <person name="Santos B.A.C.M."/>
            <person name="Zappacosta D."/>
            <person name="Garbus I."/>
            <person name="Selva J.P."/>
            <person name="Gallo C.A."/>
            <person name="Diaz A."/>
            <person name="Albertini E."/>
            <person name="Caccamo M."/>
            <person name="Echenique V."/>
        </authorList>
    </citation>
    <scope>NUCLEOTIDE SEQUENCE [LARGE SCALE GENOMIC DNA]</scope>
    <source>
        <strain evidence="4">cv. Victoria</strain>
        <tissue evidence="3">Leaf</tissue>
    </source>
</reference>
<protein>
    <submittedName>
        <fullName evidence="3">Uncharacterized protein</fullName>
    </submittedName>
</protein>
<feature type="region of interest" description="Disordered" evidence="2">
    <location>
        <begin position="143"/>
        <end position="162"/>
    </location>
</feature>
<feature type="region of interest" description="Disordered" evidence="2">
    <location>
        <begin position="755"/>
        <end position="794"/>
    </location>
</feature>
<feature type="compositionally biased region" description="Basic residues" evidence="2">
    <location>
        <begin position="766"/>
        <end position="775"/>
    </location>
</feature>
<keyword evidence="1" id="KW-0175">Coiled coil</keyword>
<evidence type="ECO:0000313" key="4">
    <source>
        <dbReference type="Proteomes" id="UP000324897"/>
    </source>
</evidence>
<gene>
    <name evidence="3" type="ORF">EJB05_44472</name>
</gene>
<comment type="caution">
    <text evidence="3">The sequence shown here is derived from an EMBL/GenBank/DDBJ whole genome shotgun (WGS) entry which is preliminary data.</text>
</comment>
<proteinExistence type="predicted"/>
<dbReference type="Proteomes" id="UP000324897">
    <property type="component" value="Chromosome 3"/>
</dbReference>
<feature type="compositionally biased region" description="Low complexity" evidence="2">
    <location>
        <begin position="715"/>
        <end position="743"/>
    </location>
</feature>
<evidence type="ECO:0000256" key="1">
    <source>
        <dbReference type="SAM" id="Coils"/>
    </source>
</evidence>
<name>A0A5J9TI71_9POAL</name>
<dbReference type="AlphaFoldDB" id="A0A5J9TI71"/>
<sequence>MNKVAVQWKRKWFYVKFGNGADIVSAMKPPEWLISVDIEHDDQFEGCIDALRRIRPFMSCRDLVEEHISVGVDPLRPDWSLQFGDDLYENGLRKYVLEGDGRSVAEVEALAKEVVGSFVEKEFIGDPFPSLFFKMSGSRRSSEEQAKKKLKTHKTSSKDCSDKAISEANATALSAAVPSASQPKSSLSAKPSFAFKPPVIRSTLDLFSIPEDGGNNSSGSKAQSVPKKVVSNGSSSVAKDISASTVDIRDTSAAEKAKIQDKAIKGADSVLAKSGSKAKIQDKTCVNGLDVPPAVPIHNEGVAEASVQGYLSSLSVAGLRQIADNLRPLTDRSQVQLPSEPDDVLREPLSPSAGGDLFLHSAFEAMLGEFLPFDMTFDSVEATGGSLTLCDDVPSNTFVMSARAAAPFVAAAEKLRFPQVVNELVLHGGDTLYKSLLSSQMKSLAITQASLRQFNELTLARADRDRLRKDLSTLESQIKEKEDALALSEKRVVDLSIEKETLVKSTEDFKAKVASLEKQLEDLDSSLAKALEANKVLREKVETADQEAVSFAKAEELRLSSLCSYIQDALISVGTTPDQIPEDASTEQHQSWLSVNIPFVVKACRAFSSNAVHLAIRDFLHSLDVEGSNVLAKVAGHFDEAFWSREQSVGRLPQSEASSDICLSEFATPKASSDLVLEKCVAPDSSSDVSLSEFATPEPSSGGLIRREPPIEVFSSPSRIDLSSDSSPLSPVEGGESSFSFPPGSLVAIGRVYRPEADVPEGSQGRNKRRPRGRCPRGSSSSHRGVAKKKKVGDVLDSSSSFDAASHVERMISSGIIDPIFQRPYSPSNGYNFDEFRIVCEMLLELGLVVKREPDDGSP</sequence>
<feature type="region of interest" description="Disordered" evidence="2">
    <location>
        <begin position="687"/>
        <end position="743"/>
    </location>
</feature>
<keyword evidence="4" id="KW-1185">Reference proteome</keyword>
<evidence type="ECO:0000256" key="2">
    <source>
        <dbReference type="SAM" id="MobiDB-lite"/>
    </source>
</evidence>
<organism evidence="3 4">
    <name type="scientific">Eragrostis curvula</name>
    <name type="common">weeping love grass</name>
    <dbReference type="NCBI Taxonomy" id="38414"/>
    <lineage>
        <taxon>Eukaryota</taxon>
        <taxon>Viridiplantae</taxon>
        <taxon>Streptophyta</taxon>
        <taxon>Embryophyta</taxon>
        <taxon>Tracheophyta</taxon>
        <taxon>Spermatophyta</taxon>
        <taxon>Magnoliopsida</taxon>
        <taxon>Liliopsida</taxon>
        <taxon>Poales</taxon>
        <taxon>Poaceae</taxon>
        <taxon>PACMAD clade</taxon>
        <taxon>Chloridoideae</taxon>
        <taxon>Eragrostideae</taxon>
        <taxon>Eragrostidinae</taxon>
        <taxon>Eragrostis</taxon>
    </lineage>
</organism>
<accession>A0A5J9TI71</accession>
<dbReference type="Gramene" id="TVU10917">
    <property type="protein sequence ID" value="TVU10917"/>
    <property type="gene ID" value="EJB05_44472"/>
</dbReference>
<dbReference type="EMBL" id="RWGY01000039">
    <property type="protein sequence ID" value="TVU10917.1"/>
    <property type="molecule type" value="Genomic_DNA"/>
</dbReference>
<feature type="non-terminal residue" evidence="3">
    <location>
        <position position="1"/>
    </location>
</feature>
<feature type="coiled-coil region" evidence="1">
    <location>
        <begin position="457"/>
        <end position="547"/>
    </location>
</feature>
<evidence type="ECO:0000313" key="3">
    <source>
        <dbReference type="EMBL" id="TVU10917.1"/>
    </source>
</evidence>